<feature type="compositionally biased region" description="Basic and acidic residues" evidence="2">
    <location>
        <begin position="385"/>
        <end position="394"/>
    </location>
</feature>
<dbReference type="EMBL" id="JAPFFF010000055">
    <property type="protein sequence ID" value="KAK8838389.1"/>
    <property type="molecule type" value="Genomic_DNA"/>
</dbReference>
<feature type="compositionally biased region" description="Acidic residues" evidence="2">
    <location>
        <begin position="818"/>
        <end position="833"/>
    </location>
</feature>
<name>A0ABR2GWU5_9EUKA</name>
<feature type="coiled-coil region" evidence="1">
    <location>
        <begin position="1011"/>
        <end position="1042"/>
    </location>
</feature>
<feature type="region of interest" description="Disordered" evidence="2">
    <location>
        <begin position="811"/>
        <end position="839"/>
    </location>
</feature>
<gene>
    <name evidence="3" type="ORF">M9Y10_033015</name>
</gene>
<organism evidence="3 4">
    <name type="scientific">Tritrichomonas musculus</name>
    <dbReference type="NCBI Taxonomy" id="1915356"/>
    <lineage>
        <taxon>Eukaryota</taxon>
        <taxon>Metamonada</taxon>
        <taxon>Parabasalia</taxon>
        <taxon>Tritrichomonadida</taxon>
        <taxon>Tritrichomonadidae</taxon>
        <taxon>Tritrichomonas</taxon>
    </lineage>
</organism>
<protein>
    <submittedName>
        <fullName evidence="3">Uncharacterized protein</fullName>
    </submittedName>
</protein>
<evidence type="ECO:0000313" key="3">
    <source>
        <dbReference type="EMBL" id="KAK8838389.1"/>
    </source>
</evidence>
<feature type="compositionally biased region" description="Low complexity" evidence="2">
    <location>
        <begin position="625"/>
        <end position="634"/>
    </location>
</feature>
<feature type="region of interest" description="Disordered" evidence="2">
    <location>
        <begin position="684"/>
        <end position="704"/>
    </location>
</feature>
<keyword evidence="4" id="KW-1185">Reference proteome</keyword>
<proteinExistence type="predicted"/>
<feature type="coiled-coil region" evidence="1">
    <location>
        <begin position="431"/>
        <end position="466"/>
    </location>
</feature>
<dbReference type="Proteomes" id="UP001470230">
    <property type="component" value="Unassembled WGS sequence"/>
</dbReference>
<reference evidence="3 4" key="1">
    <citation type="submission" date="2024-04" db="EMBL/GenBank/DDBJ databases">
        <title>Tritrichomonas musculus Genome.</title>
        <authorList>
            <person name="Alves-Ferreira E."/>
            <person name="Grigg M."/>
            <person name="Lorenzi H."/>
            <person name="Galac M."/>
        </authorList>
    </citation>
    <scope>NUCLEOTIDE SEQUENCE [LARGE SCALE GENOMIC DNA]</scope>
    <source>
        <strain evidence="3 4">EAF2021</strain>
    </source>
</reference>
<feature type="compositionally biased region" description="Acidic residues" evidence="2">
    <location>
        <begin position="614"/>
        <end position="624"/>
    </location>
</feature>
<sequence length="1216" mass="138901">MSSAEVLVTPINSTEMNEAGQLAVLNNSITSNLLGLPTVKNEESIPQKRNTKRSHRKKRTREEILASCDFTACNVILDVSPTGKYRFHPIRSSRVRTYHTYEEYLAAKEKRRQEEGLQDLPEDSDIVSESEFLMSDDTEAFEEIQIEEKSILDDEIQEEKRFLAEEILEQYIQPHSLVEIRPDRNFCYDNVAANIDRGMPGNPLEREIEEQEAQELKEIEDDIQFRQSMLYPENPLATHLELNFASDQIRNDFGAETTLDESAFSVSEINQGLISLSPGSPRSSPQKVRNICQSGIITLLSVNPDDEKVARYRDERKNKKRYTHVRRYRTTDKTNELNASMGPTSGAVSNVKLESKSTLAVFTDSEENNKNEEDKSLQKAIKEENQLEEEKSPENDEEKENNHVFEGTGMSIGNNNLTHEYSDLTIYSEEEKMKSSECERLKEEIKEERKEDNAEKRREYEEAKLNLPDIPPTDIIPNGDGTIDVGIQAIRCDLDEILNRRPRKIRQSEIPYADYAAFAIQPRVLVNVQPDRNACYDNINDAIDRGTPGNPLEEELEEQEAFDEKEREDDLNFYISTLYREDAIHTELRGSADSDALRAEFGNRPPEEPRAEEPIIEEEEEENDTASSENSEAEITAPSEEASTKSPRIKRRVKKVVHKNADTQCAMINVEPIEKVRDLIGAIPDSQEPTNSEPKNDNAEANADPGALEDAANTIMKGLTNNDENENENDNTEANINPLENAASTFMKGLTNNDENENDNTEANINPTLENAANTIIDGIANDDENADGNDNTETNINPTLENAANSLMKGITNNDQNENDDENDNENAEQEQQDSGILQDKASSIFSAMLNNNESEKSDGFQKIQMPKIDVDSSSLSPRIKSPRQASIRCASKNAYRPYNSSRGSPRYNTRSLDASSPSINRLKERAYRLEPIANATNEQLELLIDEIEQEKKIFMRDRRFRDSLKCNAAIKHVEGILSKQQREQSTPTPETEMEMAFDTESRKREAKLIEKQNLARKKLKAKHKKELEELNKQWDSFQMRKKYNKLSDKLIAMKEQYETMIASENPDEEEANKLKEEIQELRKLETSEAHQRMQADYDRALLQLHQKHHQDFALLSESNNVRFDQFKQQRARERRALDFKKTEFNNEDQKDEECNTNNMIAAQSERFESDALGNLFDSSDAPRNIDTNDSEKLNLPPLDTRKPKNYRFANPGSS</sequence>
<evidence type="ECO:0000256" key="2">
    <source>
        <dbReference type="SAM" id="MobiDB-lite"/>
    </source>
</evidence>
<feature type="region of interest" description="Disordered" evidence="2">
    <location>
        <begin position="385"/>
        <end position="416"/>
    </location>
</feature>
<feature type="region of interest" description="Disordered" evidence="2">
    <location>
        <begin position="980"/>
        <end position="1000"/>
    </location>
</feature>
<evidence type="ECO:0000256" key="1">
    <source>
        <dbReference type="SAM" id="Coils"/>
    </source>
</evidence>
<evidence type="ECO:0000313" key="4">
    <source>
        <dbReference type="Proteomes" id="UP001470230"/>
    </source>
</evidence>
<feature type="region of interest" description="Disordered" evidence="2">
    <location>
        <begin position="595"/>
        <end position="651"/>
    </location>
</feature>
<comment type="caution">
    <text evidence="3">The sequence shown here is derived from an EMBL/GenBank/DDBJ whole genome shotgun (WGS) entry which is preliminary data.</text>
</comment>
<feature type="region of interest" description="Disordered" evidence="2">
    <location>
        <begin position="1173"/>
        <end position="1216"/>
    </location>
</feature>
<accession>A0ABR2GWU5</accession>
<feature type="region of interest" description="Disordered" evidence="2">
    <location>
        <begin position="855"/>
        <end position="917"/>
    </location>
</feature>
<keyword evidence="1" id="KW-0175">Coiled coil</keyword>
<feature type="compositionally biased region" description="Polar residues" evidence="2">
    <location>
        <begin position="900"/>
        <end position="917"/>
    </location>
</feature>